<dbReference type="Proteomes" id="UP001162164">
    <property type="component" value="Unassembled WGS sequence"/>
</dbReference>
<organism evidence="1 2">
    <name type="scientific">Molorchus minor</name>
    <dbReference type="NCBI Taxonomy" id="1323400"/>
    <lineage>
        <taxon>Eukaryota</taxon>
        <taxon>Metazoa</taxon>
        <taxon>Ecdysozoa</taxon>
        <taxon>Arthropoda</taxon>
        <taxon>Hexapoda</taxon>
        <taxon>Insecta</taxon>
        <taxon>Pterygota</taxon>
        <taxon>Neoptera</taxon>
        <taxon>Endopterygota</taxon>
        <taxon>Coleoptera</taxon>
        <taxon>Polyphaga</taxon>
        <taxon>Cucujiformia</taxon>
        <taxon>Chrysomeloidea</taxon>
        <taxon>Cerambycidae</taxon>
        <taxon>Lamiinae</taxon>
        <taxon>Monochamini</taxon>
        <taxon>Molorchus</taxon>
    </lineage>
</organism>
<proteinExistence type="predicted"/>
<keyword evidence="2" id="KW-1185">Reference proteome</keyword>
<protein>
    <submittedName>
        <fullName evidence="1">Uncharacterized protein</fullName>
    </submittedName>
</protein>
<comment type="caution">
    <text evidence="1">The sequence shown here is derived from an EMBL/GenBank/DDBJ whole genome shotgun (WGS) entry which is preliminary data.</text>
</comment>
<dbReference type="EMBL" id="JAPWTJ010002676">
    <property type="protein sequence ID" value="KAJ8964992.1"/>
    <property type="molecule type" value="Genomic_DNA"/>
</dbReference>
<gene>
    <name evidence="1" type="ORF">NQ317_008794</name>
</gene>
<evidence type="ECO:0000313" key="1">
    <source>
        <dbReference type="EMBL" id="KAJ8964992.1"/>
    </source>
</evidence>
<evidence type="ECO:0000313" key="2">
    <source>
        <dbReference type="Proteomes" id="UP001162164"/>
    </source>
</evidence>
<reference evidence="1" key="1">
    <citation type="journal article" date="2023" name="Insect Mol. Biol.">
        <title>Genome sequencing provides insights into the evolution of gene families encoding plant cell wall-degrading enzymes in longhorned beetles.</title>
        <authorList>
            <person name="Shin N.R."/>
            <person name="Okamura Y."/>
            <person name="Kirsch R."/>
            <person name="Pauchet Y."/>
        </authorList>
    </citation>
    <scope>NUCLEOTIDE SEQUENCE</scope>
    <source>
        <strain evidence="1">MMC_N1</strain>
    </source>
</reference>
<name>A0ABQ9ITB8_9CUCU</name>
<accession>A0ABQ9ITB8</accession>
<sequence length="71" mass="8259">MTLSRNYDKFLAKLQYKQIGQKLAWDNVQTKLENAVVSLDKDWPVKPLSCCHPARESSIPKQRPMPKCKTR</sequence>